<feature type="transmembrane region" description="Helical" evidence="1">
    <location>
        <begin position="21"/>
        <end position="44"/>
    </location>
</feature>
<organism evidence="2 3">
    <name type="scientific">Sagittula salina</name>
    <dbReference type="NCBI Taxonomy" id="2820268"/>
    <lineage>
        <taxon>Bacteria</taxon>
        <taxon>Pseudomonadati</taxon>
        <taxon>Pseudomonadota</taxon>
        <taxon>Alphaproteobacteria</taxon>
        <taxon>Rhodobacterales</taxon>
        <taxon>Roseobacteraceae</taxon>
        <taxon>Sagittula</taxon>
    </lineage>
</organism>
<sequence length="177" mass="19664">MTRAILSKLRRFRTAENGSMVPAVALWMPIFIMLIVSAMELGVITVRQVLLERALDQTMREVKLGNGPATHDSFKAEICEKAKFLPDCNDTLQLEMIPVDILAWSEPPMTIDCRDMVQPVSPQRHFTYGRGGQVVFLRACYKFKPISPTGGLNASLPKDGEGYFALTATTAFVNEPS</sequence>
<evidence type="ECO:0000313" key="2">
    <source>
        <dbReference type="EMBL" id="MBP0481398.1"/>
    </source>
</evidence>
<keyword evidence="3" id="KW-1185">Reference proteome</keyword>
<keyword evidence="1" id="KW-1133">Transmembrane helix</keyword>
<protein>
    <submittedName>
        <fullName evidence="2">Pilus assembly protein</fullName>
    </submittedName>
</protein>
<evidence type="ECO:0000313" key="3">
    <source>
        <dbReference type="Proteomes" id="UP000675940"/>
    </source>
</evidence>
<dbReference type="EMBL" id="JAGISH010000001">
    <property type="protein sequence ID" value="MBP0481398.1"/>
    <property type="molecule type" value="Genomic_DNA"/>
</dbReference>
<gene>
    <name evidence="2" type="ORF">J5474_02695</name>
</gene>
<keyword evidence="1" id="KW-0812">Transmembrane</keyword>
<accession>A0A940RYY6</accession>
<dbReference type="AlphaFoldDB" id="A0A940RYY6"/>
<comment type="caution">
    <text evidence="2">The sequence shown here is derived from an EMBL/GenBank/DDBJ whole genome shotgun (WGS) entry which is preliminary data.</text>
</comment>
<reference evidence="2" key="1">
    <citation type="submission" date="2021-03" db="EMBL/GenBank/DDBJ databases">
        <title>Sagittula salina sp. nov. strain M10.9X isolated from the marine waste.</title>
        <authorList>
            <person name="Satari L."/>
            <person name="Molina-Menor E."/>
            <person name="Vidal-Verdu A."/>
            <person name="Pascual J."/>
            <person name="Pereto J."/>
            <person name="Porcar M."/>
        </authorList>
    </citation>
    <scope>NUCLEOTIDE SEQUENCE</scope>
    <source>
        <strain evidence="2">M10.9X</strain>
    </source>
</reference>
<keyword evidence="1" id="KW-0472">Membrane</keyword>
<name>A0A940RYY6_9RHOB</name>
<dbReference type="RefSeq" id="WP_209359052.1">
    <property type="nucleotide sequence ID" value="NZ_JAGISH010000001.1"/>
</dbReference>
<proteinExistence type="predicted"/>
<dbReference type="Proteomes" id="UP000675940">
    <property type="component" value="Unassembled WGS sequence"/>
</dbReference>
<evidence type="ECO:0000256" key="1">
    <source>
        <dbReference type="SAM" id="Phobius"/>
    </source>
</evidence>